<evidence type="ECO:0000313" key="11">
    <source>
        <dbReference type="RefSeq" id="XP_030071869.1"/>
    </source>
</evidence>
<keyword evidence="4" id="KW-0966">Cell projection</keyword>
<feature type="compositionally biased region" description="Basic residues" evidence="6">
    <location>
        <begin position="63"/>
        <end position="86"/>
    </location>
</feature>
<dbReference type="InterPro" id="IPR035899">
    <property type="entry name" value="DBL_dom_sf"/>
</dbReference>
<evidence type="ECO:0000313" key="13">
    <source>
        <dbReference type="RefSeq" id="XP_030071871.1"/>
    </source>
</evidence>
<dbReference type="GeneID" id="115478566"/>
<evidence type="ECO:0000313" key="10">
    <source>
        <dbReference type="Proteomes" id="UP000515156"/>
    </source>
</evidence>
<dbReference type="InterPro" id="IPR001849">
    <property type="entry name" value="PH_domain"/>
</dbReference>
<dbReference type="Gene3D" id="2.30.29.30">
    <property type="entry name" value="Pleckstrin-homology domain (PH domain)/Phosphotyrosine-binding domain (PTB)"/>
    <property type="match status" value="1"/>
</dbReference>
<dbReference type="Proteomes" id="UP000515156">
    <property type="component" value="Chromosome 10"/>
</dbReference>
<evidence type="ECO:0000259" key="7">
    <source>
        <dbReference type="PROSITE" id="PS50002"/>
    </source>
</evidence>
<feature type="region of interest" description="Disordered" evidence="6">
    <location>
        <begin position="698"/>
        <end position="718"/>
    </location>
</feature>
<dbReference type="Gene3D" id="2.30.30.40">
    <property type="entry name" value="SH3 Domains"/>
    <property type="match status" value="1"/>
</dbReference>
<dbReference type="PANTHER" id="PTHR12845:SF8">
    <property type="entry name" value="EPHEXIN-1"/>
    <property type="match status" value="1"/>
</dbReference>
<keyword evidence="2 5" id="KW-0728">SH3 domain</keyword>
<dbReference type="SUPFAM" id="SSF50729">
    <property type="entry name" value="PH domain-like"/>
    <property type="match status" value="1"/>
</dbReference>
<gene>
    <name evidence="11 12 13" type="primary">NGEF</name>
</gene>
<dbReference type="RefSeq" id="XP_030071870.1">
    <property type="nucleotide sequence ID" value="XM_030216010.1"/>
</dbReference>
<proteinExistence type="predicted"/>
<dbReference type="Pfam" id="PF00018">
    <property type="entry name" value="SH3_1"/>
    <property type="match status" value="1"/>
</dbReference>
<feature type="compositionally biased region" description="Basic and acidic residues" evidence="6">
    <location>
        <begin position="698"/>
        <end position="707"/>
    </location>
</feature>
<dbReference type="PROSITE" id="PS50002">
    <property type="entry name" value="SH3"/>
    <property type="match status" value="1"/>
</dbReference>
<dbReference type="OrthoDB" id="27593at2759"/>
<dbReference type="RefSeq" id="XP_030071869.1">
    <property type="nucleotide sequence ID" value="XM_030216009.1"/>
</dbReference>
<dbReference type="PROSITE" id="PS50003">
    <property type="entry name" value="PH_DOMAIN"/>
    <property type="match status" value="1"/>
</dbReference>
<feature type="compositionally biased region" description="Basic residues" evidence="6">
    <location>
        <begin position="708"/>
        <end position="718"/>
    </location>
</feature>
<accession>A0A6P7Z856</accession>
<dbReference type="InterPro" id="IPR036028">
    <property type="entry name" value="SH3-like_dom_sf"/>
</dbReference>
<dbReference type="PROSITE" id="PS50010">
    <property type="entry name" value="DH_2"/>
    <property type="match status" value="1"/>
</dbReference>
<dbReference type="KEGG" id="muo:115478566"/>
<evidence type="ECO:0000256" key="6">
    <source>
        <dbReference type="SAM" id="MobiDB-lite"/>
    </source>
</evidence>
<dbReference type="Pfam" id="PF22697">
    <property type="entry name" value="SOS1_NGEF_PH"/>
    <property type="match status" value="1"/>
</dbReference>
<reference evidence="11 12" key="1">
    <citation type="submission" date="2025-04" db="UniProtKB">
        <authorList>
            <consortium name="RefSeq"/>
        </authorList>
    </citation>
    <scope>IDENTIFICATION</scope>
</reference>
<feature type="domain" description="DH" evidence="9">
    <location>
        <begin position="283"/>
        <end position="467"/>
    </location>
</feature>
<dbReference type="RefSeq" id="XP_030071871.1">
    <property type="nucleotide sequence ID" value="XM_030216011.1"/>
</dbReference>
<evidence type="ECO:0000259" key="9">
    <source>
        <dbReference type="PROSITE" id="PS50010"/>
    </source>
</evidence>
<dbReference type="GO" id="GO:0042995">
    <property type="term" value="C:cell projection"/>
    <property type="evidence" value="ECO:0007669"/>
    <property type="project" value="UniProtKB-SubCell"/>
</dbReference>
<keyword evidence="10" id="KW-1185">Reference proteome</keyword>
<dbReference type="CDD" id="cd11939">
    <property type="entry name" value="SH3_ephexin1"/>
    <property type="match status" value="1"/>
</dbReference>
<organism evidence="10 11">
    <name type="scientific">Microcaecilia unicolor</name>
    <dbReference type="NCBI Taxonomy" id="1415580"/>
    <lineage>
        <taxon>Eukaryota</taxon>
        <taxon>Metazoa</taxon>
        <taxon>Chordata</taxon>
        <taxon>Craniata</taxon>
        <taxon>Vertebrata</taxon>
        <taxon>Euteleostomi</taxon>
        <taxon>Amphibia</taxon>
        <taxon>Gymnophiona</taxon>
        <taxon>Siphonopidae</taxon>
        <taxon>Microcaecilia</taxon>
    </lineage>
</organism>
<dbReference type="SMART" id="SM00233">
    <property type="entry name" value="PH"/>
    <property type="match status" value="1"/>
</dbReference>
<feature type="domain" description="SH3" evidence="7">
    <location>
        <begin position="622"/>
        <end position="683"/>
    </location>
</feature>
<evidence type="ECO:0000259" key="8">
    <source>
        <dbReference type="PROSITE" id="PS50003"/>
    </source>
</evidence>
<dbReference type="SUPFAM" id="SSF50044">
    <property type="entry name" value="SH3-domain"/>
    <property type="match status" value="1"/>
</dbReference>
<sequence length="718" mass="83629">MRSVTMETEALKESEQSNSNVDRSVKKSSLSKRVPQLDVISDEEEEEEENLEANDPVKEARQPKRHYIPIRRNSKYYRSVRVRNRQKREGRNNKEQTKAENTTGSFERGDCKNDSLNVALPSEERTLISVKSDFLKSEFQRIYRESQSATDSVPISEECPDPEEYSSLNPDALQTIYPLQADSWKALIEHIELLYQEYRDKSTLQEIETRRQQDAYVHTEHQLDSQNNEEIPTKEAPLNTQENRPPPPLNRLQSSGSNFNLWQDLPEIRNSGVLDILQPEEIKLQEAMFELVTSEASYYKSLSLMVSLFVENENLKSALNQSEAHFLFSNILEVLVTSERFLLDLEQRIEENIVISDVCDIIYQHAVSHFGVYITYVCNQTYQERTYRNLLQEKAVFREVISELELNPKCKGLPFSSFLILPFQRITRLKLLVQNILTKVPERSERENTALQAHRELEKVVRACNEGVRKMSRTEQLISIEKTLEFKIKSVPIISHSRWLLKQGELQQMSGPKTSRTLRTKKLFRTVYLFLFNDLLLMCKQLASDRYQVFESAARGLLRVEELEDQGQALANVFILRLLENVDEREVTYMLKATSQSEMKRWMTSLAPNRRTKFVSLTSRLLDCPQMQCVHSYVAQEPDELSLELADILNVLDKTDDGWIFGERLHDQERGWFPSSVGEEILNPEIRTQNLKECFRVHKSEDGSQNKDRRKLGSRTRQ</sequence>
<dbReference type="InterPro" id="IPR047270">
    <property type="entry name" value="PH_ephexin"/>
</dbReference>
<evidence type="ECO:0000256" key="5">
    <source>
        <dbReference type="PROSITE-ProRule" id="PRU00192"/>
    </source>
</evidence>
<protein>
    <submittedName>
        <fullName evidence="11 12">Ephexin-1 isoform X1</fullName>
    </submittedName>
</protein>
<dbReference type="CDD" id="cd00160">
    <property type="entry name" value="RhoGEF"/>
    <property type="match status" value="1"/>
</dbReference>
<dbReference type="InterPro" id="IPR011993">
    <property type="entry name" value="PH-like_dom_sf"/>
</dbReference>
<dbReference type="SMART" id="SM00326">
    <property type="entry name" value="SH3"/>
    <property type="match status" value="1"/>
</dbReference>
<evidence type="ECO:0000256" key="1">
    <source>
        <dbReference type="ARBA" id="ARBA00004316"/>
    </source>
</evidence>
<comment type="subcellular location">
    <subcellularLocation>
        <location evidence="1">Cell projection</location>
    </subcellularLocation>
</comment>
<feature type="region of interest" description="Disordered" evidence="6">
    <location>
        <begin position="216"/>
        <end position="253"/>
    </location>
</feature>
<dbReference type="SUPFAM" id="SSF48065">
    <property type="entry name" value="DBL homology domain (DH-domain)"/>
    <property type="match status" value="1"/>
</dbReference>
<dbReference type="Pfam" id="PF00621">
    <property type="entry name" value="RhoGEF"/>
    <property type="match status" value="1"/>
</dbReference>
<dbReference type="CDD" id="cd01221">
    <property type="entry name" value="PH_ephexin"/>
    <property type="match status" value="1"/>
</dbReference>
<dbReference type="InterPro" id="IPR047271">
    <property type="entry name" value="Ephexin-like"/>
</dbReference>
<keyword evidence="3" id="KW-0344">Guanine-nucleotide releasing factor</keyword>
<dbReference type="InterPro" id="IPR035635">
    <property type="entry name" value="Ephexin-1_SH3"/>
</dbReference>
<feature type="region of interest" description="Disordered" evidence="6">
    <location>
        <begin position="1"/>
        <end position="110"/>
    </location>
</feature>
<name>A0A6P7Z856_9AMPH</name>
<dbReference type="Gene3D" id="1.20.900.10">
    <property type="entry name" value="Dbl homology (DH) domain"/>
    <property type="match status" value="1"/>
</dbReference>
<feature type="domain" description="PH" evidence="8">
    <location>
        <begin position="499"/>
        <end position="611"/>
    </location>
</feature>
<dbReference type="FunFam" id="1.20.900.10:FF:000007">
    <property type="entry name" value="rho guanine nucleotide exchange factor 19"/>
    <property type="match status" value="1"/>
</dbReference>
<dbReference type="AlphaFoldDB" id="A0A6P7Z856"/>
<dbReference type="GO" id="GO:0005085">
    <property type="term" value="F:guanyl-nucleotide exchange factor activity"/>
    <property type="evidence" value="ECO:0007669"/>
    <property type="project" value="UniProtKB-KW"/>
</dbReference>
<evidence type="ECO:0000256" key="4">
    <source>
        <dbReference type="ARBA" id="ARBA00023273"/>
    </source>
</evidence>
<dbReference type="CTD" id="25791"/>
<feature type="compositionally biased region" description="Basic and acidic residues" evidence="6">
    <location>
        <begin position="87"/>
        <end position="98"/>
    </location>
</feature>
<dbReference type="PANTHER" id="PTHR12845">
    <property type="entry name" value="GUANINE NUCLEOTIDE EXCHANGE FACTOR"/>
    <property type="match status" value="1"/>
</dbReference>
<evidence type="ECO:0000256" key="2">
    <source>
        <dbReference type="ARBA" id="ARBA00022443"/>
    </source>
</evidence>
<feature type="region of interest" description="Disordered" evidence="6">
    <location>
        <begin position="145"/>
        <end position="166"/>
    </location>
</feature>
<evidence type="ECO:0000313" key="12">
    <source>
        <dbReference type="RefSeq" id="XP_030071870.1"/>
    </source>
</evidence>
<dbReference type="InterPro" id="IPR055251">
    <property type="entry name" value="SOS1_NGEF_PH"/>
</dbReference>
<feature type="compositionally biased region" description="Acidic residues" evidence="6">
    <location>
        <begin position="40"/>
        <end position="52"/>
    </location>
</feature>
<dbReference type="InterPro" id="IPR001452">
    <property type="entry name" value="SH3_domain"/>
</dbReference>
<dbReference type="SMART" id="SM00325">
    <property type="entry name" value="RhoGEF"/>
    <property type="match status" value="1"/>
</dbReference>
<evidence type="ECO:0000256" key="3">
    <source>
        <dbReference type="ARBA" id="ARBA00022658"/>
    </source>
</evidence>
<dbReference type="InterPro" id="IPR000219">
    <property type="entry name" value="DH_dom"/>
</dbReference>